<proteinExistence type="predicted"/>
<comment type="caution">
    <text evidence="1">The sequence shown here is derived from an EMBL/GenBank/DDBJ whole genome shotgun (WGS) entry which is preliminary data.</text>
</comment>
<reference evidence="1 2" key="1">
    <citation type="journal article" date="2017" name="Nat. Commun.">
        <title>Genome assembly with in vitro proximity ligation data and whole-genome triplication in lettuce.</title>
        <authorList>
            <person name="Reyes-Chin-Wo S."/>
            <person name="Wang Z."/>
            <person name="Yang X."/>
            <person name="Kozik A."/>
            <person name="Arikit S."/>
            <person name="Song C."/>
            <person name="Xia L."/>
            <person name="Froenicke L."/>
            <person name="Lavelle D.O."/>
            <person name="Truco M.J."/>
            <person name="Xia R."/>
            <person name="Zhu S."/>
            <person name="Xu C."/>
            <person name="Xu H."/>
            <person name="Xu X."/>
            <person name="Cox K."/>
            <person name="Korf I."/>
            <person name="Meyers B.C."/>
            <person name="Michelmore R.W."/>
        </authorList>
    </citation>
    <scope>NUCLEOTIDE SEQUENCE [LARGE SCALE GENOMIC DNA]</scope>
    <source>
        <strain evidence="2">cv. Salinas</strain>
        <tissue evidence="1">Seedlings</tissue>
    </source>
</reference>
<evidence type="ECO:0000313" key="2">
    <source>
        <dbReference type="Proteomes" id="UP000235145"/>
    </source>
</evidence>
<sequence length="135" mass="15520">MFLGNNIKIHKLLNIHFKLAWDYQFRAPLPPVQICKTRLLMLGLVSQLNDLMTCGGDVGLLHQAVEHAQLEWISFHYCCLSFFGRGLQIYTFSYSGHLHSRLLILPTLRLGKRFADGRDEESTARINVQSVYITE</sequence>
<dbReference type="EMBL" id="NBSK02000003">
    <property type="protein sequence ID" value="KAJ0218758.1"/>
    <property type="molecule type" value="Genomic_DNA"/>
</dbReference>
<dbReference type="AlphaFoldDB" id="A0A9R1W7D0"/>
<gene>
    <name evidence="1" type="ORF">LSAT_V11C300102450</name>
</gene>
<keyword evidence="2" id="KW-1185">Reference proteome</keyword>
<name>A0A9R1W7D0_LACSA</name>
<evidence type="ECO:0000313" key="1">
    <source>
        <dbReference type="EMBL" id="KAJ0218758.1"/>
    </source>
</evidence>
<dbReference type="Proteomes" id="UP000235145">
    <property type="component" value="Unassembled WGS sequence"/>
</dbReference>
<accession>A0A9R1W7D0</accession>
<protein>
    <submittedName>
        <fullName evidence="1">Uncharacterized protein</fullName>
    </submittedName>
</protein>
<organism evidence="1 2">
    <name type="scientific">Lactuca sativa</name>
    <name type="common">Garden lettuce</name>
    <dbReference type="NCBI Taxonomy" id="4236"/>
    <lineage>
        <taxon>Eukaryota</taxon>
        <taxon>Viridiplantae</taxon>
        <taxon>Streptophyta</taxon>
        <taxon>Embryophyta</taxon>
        <taxon>Tracheophyta</taxon>
        <taxon>Spermatophyta</taxon>
        <taxon>Magnoliopsida</taxon>
        <taxon>eudicotyledons</taxon>
        <taxon>Gunneridae</taxon>
        <taxon>Pentapetalae</taxon>
        <taxon>asterids</taxon>
        <taxon>campanulids</taxon>
        <taxon>Asterales</taxon>
        <taxon>Asteraceae</taxon>
        <taxon>Cichorioideae</taxon>
        <taxon>Cichorieae</taxon>
        <taxon>Lactucinae</taxon>
        <taxon>Lactuca</taxon>
    </lineage>
</organism>